<reference evidence="8" key="1">
    <citation type="submission" date="2017-01" db="EMBL/GenBank/DDBJ databases">
        <authorList>
            <person name="Varghese N."/>
            <person name="Submissions S."/>
        </authorList>
    </citation>
    <scope>NUCLEOTIDE SEQUENCE [LARGE SCALE GENOMIC DNA]</scope>
    <source>
        <strain evidence="8">ATCC 51758</strain>
    </source>
</reference>
<dbReference type="InterPro" id="IPR036249">
    <property type="entry name" value="Thioredoxin-like_sf"/>
</dbReference>
<dbReference type="CDD" id="cd02966">
    <property type="entry name" value="TlpA_like_family"/>
    <property type="match status" value="1"/>
</dbReference>
<comment type="subcellular location">
    <subcellularLocation>
        <location evidence="1">Cell envelope</location>
    </subcellularLocation>
</comment>
<gene>
    <name evidence="7" type="ORF">SAMN05421829_104267</name>
</gene>
<dbReference type="Proteomes" id="UP000186819">
    <property type="component" value="Unassembled WGS sequence"/>
</dbReference>
<evidence type="ECO:0000256" key="3">
    <source>
        <dbReference type="ARBA" id="ARBA00023157"/>
    </source>
</evidence>
<dbReference type="PANTHER" id="PTHR42852:SF6">
    <property type="entry name" value="THIOL:DISULFIDE INTERCHANGE PROTEIN DSBE"/>
    <property type="match status" value="1"/>
</dbReference>
<name>A0A1N6SZ82_9RHOO</name>
<keyword evidence="8" id="KW-1185">Reference proteome</keyword>
<dbReference type="STRING" id="34027.SAMN05421829_104267"/>
<proteinExistence type="predicted"/>
<dbReference type="GO" id="GO:0016853">
    <property type="term" value="F:isomerase activity"/>
    <property type="evidence" value="ECO:0007669"/>
    <property type="project" value="UniProtKB-KW"/>
</dbReference>
<keyword evidence="4" id="KW-0676">Redox-active center</keyword>
<dbReference type="InterPro" id="IPR013766">
    <property type="entry name" value="Thioredoxin_domain"/>
</dbReference>
<dbReference type="InterPro" id="IPR013740">
    <property type="entry name" value="Redoxin"/>
</dbReference>
<sequence>MKKALVSLALCLAALSGSSFATPGEVPEGGTLRQMPMQGLTAGSKLLGDYRGKPLIINVWASYCPPCLAEMGSLERLSKRYGKQFNVIGISIDDYPERAMAFLTQAKTSFPHFIDHKLALENMLGANRIPLTVLVDADGKVVQKVFGAKEWDSPETVEAIGKAFGLRM</sequence>
<dbReference type="Gene3D" id="3.40.30.10">
    <property type="entry name" value="Glutaredoxin"/>
    <property type="match status" value="1"/>
</dbReference>
<evidence type="ECO:0000313" key="8">
    <source>
        <dbReference type="Proteomes" id="UP000186819"/>
    </source>
</evidence>
<dbReference type="PROSITE" id="PS51352">
    <property type="entry name" value="THIOREDOXIN_2"/>
    <property type="match status" value="1"/>
</dbReference>
<dbReference type="InterPro" id="IPR050553">
    <property type="entry name" value="Thioredoxin_ResA/DsbE_sf"/>
</dbReference>
<dbReference type="GO" id="GO:0017004">
    <property type="term" value="P:cytochrome complex assembly"/>
    <property type="evidence" value="ECO:0007669"/>
    <property type="project" value="UniProtKB-KW"/>
</dbReference>
<feature type="signal peptide" evidence="5">
    <location>
        <begin position="1"/>
        <end position="21"/>
    </location>
</feature>
<feature type="chain" id="PRO_5012726624" evidence="5">
    <location>
        <begin position="22"/>
        <end position="168"/>
    </location>
</feature>
<feature type="domain" description="Thioredoxin" evidence="6">
    <location>
        <begin position="26"/>
        <end position="165"/>
    </location>
</feature>
<dbReference type="GO" id="GO:0015036">
    <property type="term" value="F:disulfide oxidoreductase activity"/>
    <property type="evidence" value="ECO:0007669"/>
    <property type="project" value="UniProtKB-ARBA"/>
</dbReference>
<dbReference type="RefSeq" id="WP_076601604.1">
    <property type="nucleotide sequence ID" value="NZ_FTMD01000004.1"/>
</dbReference>
<keyword evidence="2" id="KW-0201">Cytochrome c-type biogenesis</keyword>
<keyword evidence="7" id="KW-0413">Isomerase</keyword>
<dbReference type="AlphaFoldDB" id="A0A1N6SZ82"/>
<dbReference type="PANTHER" id="PTHR42852">
    <property type="entry name" value="THIOL:DISULFIDE INTERCHANGE PROTEIN DSBE"/>
    <property type="match status" value="1"/>
</dbReference>
<evidence type="ECO:0000256" key="2">
    <source>
        <dbReference type="ARBA" id="ARBA00022748"/>
    </source>
</evidence>
<keyword evidence="3" id="KW-1015">Disulfide bond</keyword>
<keyword evidence="5" id="KW-0732">Signal</keyword>
<evidence type="ECO:0000256" key="1">
    <source>
        <dbReference type="ARBA" id="ARBA00004196"/>
    </source>
</evidence>
<evidence type="ECO:0000259" key="6">
    <source>
        <dbReference type="PROSITE" id="PS51352"/>
    </source>
</evidence>
<evidence type="ECO:0000256" key="4">
    <source>
        <dbReference type="ARBA" id="ARBA00023284"/>
    </source>
</evidence>
<dbReference type="SUPFAM" id="SSF52833">
    <property type="entry name" value="Thioredoxin-like"/>
    <property type="match status" value="1"/>
</dbReference>
<dbReference type="InterPro" id="IPR017937">
    <property type="entry name" value="Thioredoxin_CS"/>
</dbReference>
<accession>A0A1N6SZ82</accession>
<dbReference type="PROSITE" id="PS00194">
    <property type="entry name" value="THIOREDOXIN_1"/>
    <property type="match status" value="1"/>
</dbReference>
<dbReference type="GO" id="GO:0030313">
    <property type="term" value="C:cell envelope"/>
    <property type="evidence" value="ECO:0007669"/>
    <property type="project" value="UniProtKB-SubCell"/>
</dbReference>
<evidence type="ECO:0000256" key="5">
    <source>
        <dbReference type="SAM" id="SignalP"/>
    </source>
</evidence>
<evidence type="ECO:0000313" key="7">
    <source>
        <dbReference type="EMBL" id="SIQ46314.1"/>
    </source>
</evidence>
<organism evidence="7 8">
    <name type="scientific">Aromatoleum tolulyticum</name>
    <dbReference type="NCBI Taxonomy" id="34027"/>
    <lineage>
        <taxon>Bacteria</taxon>
        <taxon>Pseudomonadati</taxon>
        <taxon>Pseudomonadota</taxon>
        <taxon>Betaproteobacteria</taxon>
        <taxon>Rhodocyclales</taxon>
        <taxon>Rhodocyclaceae</taxon>
        <taxon>Aromatoleum</taxon>
    </lineage>
</organism>
<protein>
    <submittedName>
        <fullName evidence="7">Thiol-disulfide isomerase or thioredoxin</fullName>
    </submittedName>
</protein>
<dbReference type="Pfam" id="PF08534">
    <property type="entry name" value="Redoxin"/>
    <property type="match status" value="1"/>
</dbReference>
<dbReference type="EMBL" id="FTMD01000004">
    <property type="protein sequence ID" value="SIQ46314.1"/>
    <property type="molecule type" value="Genomic_DNA"/>
</dbReference>